<comment type="caution">
    <text evidence="1">The sequence shown here is derived from an EMBL/GenBank/DDBJ whole genome shotgun (WGS) entry which is preliminary data.</text>
</comment>
<name>A0AA47NCA5_MERPO</name>
<dbReference type="EMBL" id="JAOPHQ010000023">
    <property type="protein sequence ID" value="KAK0156194.1"/>
    <property type="molecule type" value="Genomic_DNA"/>
</dbReference>
<evidence type="ECO:0000313" key="1">
    <source>
        <dbReference type="EMBL" id="KAK0156194.1"/>
    </source>
</evidence>
<evidence type="ECO:0008006" key="3">
    <source>
        <dbReference type="Google" id="ProtNLM"/>
    </source>
</evidence>
<dbReference type="AlphaFoldDB" id="A0AA47NCA5"/>
<reference evidence="1" key="1">
    <citation type="journal article" date="2023" name="Front. Mar. Sci.">
        <title>A new Merluccius polli reference genome to investigate the effects of global change in West African waters.</title>
        <authorList>
            <person name="Mateo J.L."/>
            <person name="Blanco-Fernandez C."/>
            <person name="Garcia-Vazquez E."/>
            <person name="Machado-Schiaffino G."/>
        </authorList>
    </citation>
    <scope>NUCLEOTIDE SEQUENCE</scope>
    <source>
        <strain evidence="1">C29</strain>
        <tissue evidence="1">Fin</tissue>
    </source>
</reference>
<accession>A0AA47NCA5</accession>
<keyword evidence="2" id="KW-1185">Reference proteome</keyword>
<dbReference type="Proteomes" id="UP001174136">
    <property type="component" value="Unassembled WGS sequence"/>
</dbReference>
<gene>
    <name evidence="1" type="ORF">N1851_000525</name>
</gene>
<proteinExistence type="predicted"/>
<organism evidence="1 2">
    <name type="scientific">Merluccius polli</name>
    <name type="common">Benguela hake</name>
    <name type="synonym">Merluccius cadenati</name>
    <dbReference type="NCBI Taxonomy" id="89951"/>
    <lineage>
        <taxon>Eukaryota</taxon>
        <taxon>Metazoa</taxon>
        <taxon>Chordata</taxon>
        <taxon>Craniata</taxon>
        <taxon>Vertebrata</taxon>
        <taxon>Euteleostomi</taxon>
        <taxon>Actinopterygii</taxon>
        <taxon>Neopterygii</taxon>
        <taxon>Teleostei</taxon>
        <taxon>Neoteleostei</taxon>
        <taxon>Acanthomorphata</taxon>
        <taxon>Zeiogadaria</taxon>
        <taxon>Gadariae</taxon>
        <taxon>Gadiformes</taxon>
        <taxon>Gadoidei</taxon>
        <taxon>Merlucciidae</taxon>
        <taxon>Merluccius</taxon>
    </lineage>
</organism>
<sequence length="395" mass="44222">MKRSREPDVYVGLKEEKGTMPSLLDLLLKKGESACQAFVSLLWDDPDVKATFPRLKELDWTESTSRPLPLVPPPPGSTPGPPNFPALYLCPLAPNSYFQLPVSSHPALPDSTLVSQTGLSDVLRARPMYQNNHPDWTRKPEPKQTRLELNLQGYLQQVSELIQGEDQFFRTQLLNKAQAWSVVVCNIGLRQDFITAQTRQSLVVLEGLAEGRANNTVIFDQRSRFQVLVDRQATAGDPQIGILMVTLDQLLSKKNDGYGKEVQRSTSPSGNPHSSLEAVAVEILGLRLKAKFCCPESHLLKDLSSRQDVDCGRCDMKYSQADLKRVLSGRLRDRQSKRVLKLKDVHIRYLLKEALEGGRDTIDKLEMALKEVCFLQVTIYQNNVIAVSRTSPGTS</sequence>
<protein>
    <recommendedName>
        <fullName evidence="3">CARD domain-containing protein</fullName>
    </recommendedName>
</protein>
<evidence type="ECO:0000313" key="2">
    <source>
        <dbReference type="Proteomes" id="UP001174136"/>
    </source>
</evidence>